<dbReference type="Proteomes" id="UP001220964">
    <property type="component" value="Unassembled WGS sequence"/>
</dbReference>
<dbReference type="PANTHER" id="PTHR30548">
    <property type="entry name" value="2-HYDROXYGLUTARYL-COA DEHYDRATASE, D-COMPONENT-RELATED"/>
    <property type="match status" value="1"/>
</dbReference>
<evidence type="ECO:0000313" key="3">
    <source>
        <dbReference type="EMBL" id="MDF0599294.1"/>
    </source>
</evidence>
<dbReference type="PANTHER" id="PTHR30548:SF1">
    <property type="entry name" value="DEHYDRATASE SUBUNIT MJ0007-RELATED"/>
    <property type="match status" value="1"/>
</dbReference>
<dbReference type="Gene3D" id="1.20.1270.370">
    <property type="match status" value="1"/>
</dbReference>
<keyword evidence="2" id="KW-0175">Coiled coil</keyword>
<dbReference type="Pfam" id="PF06050">
    <property type="entry name" value="HGD-D"/>
    <property type="match status" value="1"/>
</dbReference>
<accession>A0AAE3NPJ2</accession>
<comment type="similarity">
    <text evidence="1">Belongs to the FldB/FldC dehydratase alpha/beta subunit family.</text>
</comment>
<comment type="caution">
    <text evidence="3">The sequence shown here is derived from an EMBL/GenBank/DDBJ whole genome shotgun (WGS) entry which is preliminary data.</text>
</comment>
<dbReference type="EMBL" id="JARGYC010000002">
    <property type="protein sequence ID" value="MDF0599294.1"/>
    <property type="molecule type" value="Genomic_DNA"/>
</dbReference>
<feature type="coiled-coil region" evidence="2">
    <location>
        <begin position="159"/>
        <end position="186"/>
    </location>
</feature>
<keyword evidence="4" id="KW-1185">Reference proteome</keyword>
<evidence type="ECO:0000313" key="4">
    <source>
        <dbReference type="Proteomes" id="UP001220964"/>
    </source>
</evidence>
<dbReference type="Gene3D" id="3.40.50.11900">
    <property type="match status" value="1"/>
</dbReference>
<gene>
    <name evidence="3" type="ORF">P1J78_00985</name>
</gene>
<proteinExistence type="inferred from homology"/>
<protein>
    <submittedName>
        <fullName evidence="3">2-hydroxyacyl-CoA dehydratase family protein</fullName>
    </submittedName>
</protein>
<dbReference type="InterPro" id="IPR010327">
    <property type="entry name" value="FldB/FldC_alpha/beta"/>
</dbReference>
<reference evidence="3" key="1">
    <citation type="submission" date="2023-03" db="EMBL/GenBank/DDBJ databases">
        <title>Multiphase analysis and comparison of six strains from genera Psychromarinibacter, Lutimaribacter, and Maritimibacter, including a novel species: Psychromarinibacter sediminicola sp. nov.</title>
        <authorList>
            <person name="Wang Y.-H."/>
            <person name="Ye M.-Q."/>
            <person name="Du Z.-J."/>
        </authorList>
    </citation>
    <scope>NUCLEOTIDE SEQUENCE</scope>
    <source>
        <strain evidence="3">C21-152</strain>
    </source>
</reference>
<organism evidence="3 4">
    <name type="scientific">Psychromarinibacter sediminicola</name>
    <dbReference type="NCBI Taxonomy" id="3033385"/>
    <lineage>
        <taxon>Bacteria</taxon>
        <taxon>Pseudomonadati</taxon>
        <taxon>Pseudomonadota</taxon>
        <taxon>Alphaproteobacteria</taxon>
        <taxon>Rhodobacterales</taxon>
        <taxon>Paracoccaceae</taxon>
        <taxon>Psychromarinibacter</taxon>
    </lineage>
</organism>
<dbReference type="RefSeq" id="WP_275565442.1">
    <property type="nucleotide sequence ID" value="NZ_JARGYC010000002.1"/>
</dbReference>
<dbReference type="Gene3D" id="3.40.50.11890">
    <property type="match status" value="1"/>
</dbReference>
<dbReference type="AlphaFoldDB" id="A0AAE3NPJ2"/>
<evidence type="ECO:0000256" key="2">
    <source>
        <dbReference type="SAM" id="Coils"/>
    </source>
</evidence>
<evidence type="ECO:0000256" key="1">
    <source>
        <dbReference type="ARBA" id="ARBA00005806"/>
    </source>
</evidence>
<sequence length="371" mass="40898">MAARDDLHAAYAARFDLPAERGACIGCITQTVPLELVLAAGLRPVRLFPDPSRPPTRGDRYMEAEIDGEVRSLFDRMVAGAFAGLPLVLLPRMSEPHLQLHYYLAEVRTWEPEADIPPVQLVDIMQTAFWSTGRYVRARLVELADRLGGIGEPVTEDALRAAIHTVNRMRERLQALNALRRESRLKGSDLYRATALFGALSPGEFLSLTEALAADPGPKAGDAPRLMLSGCQQDDPSLYELIEAEGVHVAADDHVTGERVFAHLVDPAADPYDALAEHYQLHAPGLRQYPQKTLDDRFLAICRDARVDADLCVLNAGDDTLGWDWPGRRDRLREMGIPSRLLIAQDDFRPDRAAQTSALAALLQDAREGAA</sequence>
<name>A0AAE3NPJ2_9RHOB</name>